<evidence type="ECO:0000256" key="1">
    <source>
        <dbReference type="SAM" id="MobiDB-lite"/>
    </source>
</evidence>
<dbReference type="InterPro" id="IPR007775">
    <property type="entry name" value="Leukocyte-sp_tscrpt_1_LST1"/>
</dbReference>
<keyword evidence="2" id="KW-0472">Membrane</keyword>
<dbReference type="OrthoDB" id="9717492at2759"/>
<feature type="region of interest" description="Disordered" evidence="1">
    <location>
        <begin position="100"/>
        <end position="119"/>
    </location>
</feature>
<accession>A0A9F2R617</accession>
<dbReference type="GO" id="GO:0006955">
    <property type="term" value="P:immune response"/>
    <property type="evidence" value="ECO:0007669"/>
    <property type="project" value="InterPro"/>
</dbReference>
<dbReference type="CTD" id="7940"/>
<proteinExistence type="predicted"/>
<evidence type="ECO:0000256" key="2">
    <source>
        <dbReference type="SAM" id="Phobius"/>
    </source>
</evidence>
<reference evidence="4" key="1">
    <citation type="submission" date="2025-08" db="UniProtKB">
        <authorList>
            <consortium name="RefSeq"/>
        </authorList>
    </citation>
    <scope>IDENTIFICATION</scope>
    <source>
        <tissue evidence="4">Liver</tissue>
    </source>
</reference>
<feature type="region of interest" description="Disordered" evidence="1">
    <location>
        <begin position="130"/>
        <end position="161"/>
    </location>
</feature>
<dbReference type="Proteomes" id="UP000695026">
    <property type="component" value="Unplaced"/>
</dbReference>
<dbReference type="GO" id="GO:0016020">
    <property type="term" value="C:membrane"/>
    <property type="evidence" value="ECO:0007669"/>
    <property type="project" value="InterPro"/>
</dbReference>
<name>A0A9F2R617_PYTBI</name>
<keyword evidence="3" id="KW-1185">Reference proteome</keyword>
<dbReference type="GO" id="GO:0016358">
    <property type="term" value="P:dendrite development"/>
    <property type="evidence" value="ECO:0007669"/>
    <property type="project" value="TreeGrafter"/>
</dbReference>
<keyword evidence="2" id="KW-0812">Transmembrane</keyword>
<dbReference type="GeneID" id="103067568"/>
<evidence type="ECO:0000313" key="4">
    <source>
        <dbReference type="RefSeq" id="XP_007437678.2"/>
    </source>
</evidence>
<dbReference type="Pfam" id="PF05083">
    <property type="entry name" value="LST1"/>
    <property type="match status" value="1"/>
</dbReference>
<dbReference type="AlphaFoldDB" id="A0A9F2R617"/>
<feature type="compositionally biased region" description="Basic and acidic residues" evidence="1">
    <location>
        <begin position="141"/>
        <end position="155"/>
    </location>
</feature>
<feature type="compositionally biased region" description="Polar residues" evidence="1">
    <location>
        <begin position="110"/>
        <end position="119"/>
    </location>
</feature>
<dbReference type="RefSeq" id="XP_007437678.2">
    <property type="nucleotide sequence ID" value="XM_007437616.3"/>
</dbReference>
<dbReference type="KEGG" id="pbi:103067568"/>
<dbReference type="GO" id="GO:0000902">
    <property type="term" value="P:cell morphogenesis"/>
    <property type="evidence" value="ECO:0007669"/>
    <property type="project" value="InterPro"/>
</dbReference>
<protein>
    <submittedName>
        <fullName evidence="4">Leukocyte-specific transcript 1 protein isoform X1</fullName>
    </submittedName>
</protein>
<evidence type="ECO:0000313" key="3">
    <source>
        <dbReference type="Proteomes" id="UP000695026"/>
    </source>
</evidence>
<sequence>MISEGGKDLVNEENPSPMTMDIFCRFGEKTVNAVEFVVPYWALYAAAGALFLMLLAIVVLSICMCKACKIVKKLKRSQGGSENTYEADVHYAELQNLPASGRGQCDGGTSPESQAVQNSDYATVAVLKETPSEENSGSALQREDSGVEDGVREDQICEEAE</sequence>
<dbReference type="PANTHER" id="PTHR15452:SF5">
    <property type="entry name" value="LEUKOCYTE-SPECIFIC TRANSCRIPT 1 PROTEIN"/>
    <property type="match status" value="1"/>
</dbReference>
<feature type="transmembrane region" description="Helical" evidence="2">
    <location>
        <begin position="41"/>
        <end position="65"/>
    </location>
</feature>
<gene>
    <name evidence="4" type="primary">LST1</name>
</gene>
<keyword evidence="2" id="KW-1133">Transmembrane helix</keyword>
<organism evidence="3 4">
    <name type="scientific">Python bivittatus</name>
    <name type="common">Burmese python</name>
    <name type="synonym">Python molurus bivittatus</name>
    <dbReference type="NCBI Taxonomy" id="176946"/>
    <lineage>
        <taxon>Eukaryota</taxon>
        <taxon>Metazoa</taxon>
        <taxon>Chordata</taxon>
        <taxon>Craniata</taxon>
        <taxon>Vertebrata</taxon>
        <taxon>Euteleostomi</taxon>
        <taxon>Lepidosauria</taxon>
        <taxon>Squamata</taxon>
        <taxon>Bifurcata</taxon>
        <taxon>Unidentata</taxon>
        <taxon>Episquamata</taxon>
        <taxon>Toxicofera</taxon>
        <taxon>Serpentes</taxon>
        <taxon>Henophidia</taxon>
        <taxon>Pythonidae</taxon>
        <taxon>Python</taxon>
    </lineage>
</organism>
<dbReference type="PANTHER" id="PTHR15452">
    <property type="entry name" value="LEUKOCYTE-SPECIFIC TRANSCRIPT 1 PROTEIN"/>
    <property type="match status" value="1"/>
</dbReference>